<name>A0ABU5TSG3_9CYAN</name>
<dbReference type="Gene3D" id="3.40.50.300">
    <property type="entry name" value="P-loop containing nucleotide triphosphate hydrolases"/>
    <property type="match status" value="1"/>
</dbReference>
<keyword evidence="2" id="KW-0813">Transport</keyword>
<dbReference type="PROSITE" id="PS50893">
    <property type="entry name" value="ABC_TRANSPORTER_2"/>
    <property type="match status" value="1"/>
</dbReference>
<dbReference type="InterPro" id="IPR027417">
    <property type="entry name" value="P-loop_NTPase"/>
</dbReference>
<dbReference type="Proteomes" id="UP001301728">
    <property type="component" value="Unassembled WGS sequence"/>
</dbReference>
<dbReference type="CDD" id="cd03230">
    <property type="entry name" value="ABC_DR_subfamily_A"/>
    <property type="match status" value="1"/>
</dbReference>
<keyword evidence="7" id="KW-1185">Reference proteome</keyword>
<evidence type="ECO:0000256" key="4">
    <source>
        <dbReference type="ARBA" id="ARBA00022840"/>
    </source>
</evidence>
<protein>
    <submittedName>
        <fullName evidence="6">ABC transporter ATP-binding protein</fullName>
    </submittedName>
</protein>
<evidence type="ECO:0000259" key="5">
    <source>
        <dbReference type="PROSITE" id="PS50893"/>
    </source>
</evidence>
<dbReference type="RefSeq" id="WP_323222219.1">
    <property type="nucleotide sequence ID" value="NZ_JAYGHT010000004.1"/>
</dbReference>
<keyword evidence="3" id="KW-0547">Nucleotide-binding</keyword>
<organism evidence="6 7">
    <name type="scientific">Limnoraphis robusta CCNP1315</name>
    <dbReference type="NCBI Taxonomy" id="3110306"/>
    <lineage>
        <taxon>Bacteria</taxon>
        <taxon>Bacillati</taxon>
        <taxon>Cyanobacteriota</taxon>
        <taxon>Cyanophyceae</taxon>
        <taxon>Oscillatoriophycideae</taxon>
        <taxon>Oscillatoriales</taxon>
        <taxon>Sirenicapillariaceae</taxon>
        <taxon>Limnoraphis</taxon>
    </lineage>
</organism>
<accession>A0ABU5TSG3</accession>
<comment type="similarity">
    <text evidence="1">Belongs to the ABC transporter superfamily.</text>
</comment>
<evidence type="ECO:0000256" key="3">
    <source>
        <dbReference type="ARBA" id="ARBA00022741"/>
    </source>
</evidence>
<dbReference type="InterPro" id="IPR003593">
    <property type="entry name" value="AAA+_ATPase"/>
</dbReference>
<dbReference type="SUPFAM" id="SSF52540">
    <property type="entry name" value="P-loop containing nucleoside triphosphate hydrolases"/>
    <property type="match status" value="1"/>
</dbReference>
<sequence>MRELAIETRGLTKQFDRHVAVNDLDLQVGVGEVYGLIGPNGAGKTTLLRMLATAEEPTTGEIYIHGEPLKRDRTNSSLQQHLGYLPDDFPLYDDLTVWDYLDYFARLYHLREPKRSRRLYDVLELVQLTPKHKSQIATLSRGMKQRLSLARTIIHEPLVLLLDEPVSGLDPIARMQFRDIIKSLHEAQMTIIISSHVLSDLEDFCTSIGIMELGYLVESSSLQDLYQRLSHQHIVIGVLGGLDALFHQLKTYPKVDGWEIIPQTQKVRVQFSGNQEDSARLLRKLMAANLPLTEFSPTQESLESIFLKLEHKQAS</sequence>
<dbReference type="InterPro" id="IPR003439">
    <property type="entry name" value="ABC_transporter-like_ATP-bd"/>
</dbReference>
<evidence type="ECO:0000313" key="7">
    <source>
        <dbReference type="Proteomes" id="UP001301728"/>
    </source>
</evidence>
<dbReference type="PANTHER" id="PTHR43335">
    <property type="entry name" value="ABC TRANSPORTER, ATP-BINDING PROTEIN"/>
    <property type="match status" value="1"/>
</dbReference>
<comment type="caution">
    <text evidence="6">The sequence shown here is derived from an EMBL/GenBank/DDBJ whole genome shotgun (WGS) entry which is preliminary data.</text>
</comment>
<evidence type="ECO:0000256" key="1">
    <source>
        <dbReference type="ARBA" id="ARBA00005417"/>
    </source>
</evidence>
<dbReference type="Pfam" id="PF00005">
    <property type="entry name" value="ABC_tran"/>
    <property type="match status" value="1"/>
</dbReference>
<dbReference type="SMART" id="SM00382">
    <property type="entry name" value="AAA"/>
    <property type="match status" value="1"/>
</dbReference>
<dbReference type="PANTHER" id="PTHR43335:SF3">
    <property type="entry name" value="ABC TRANSPORTER"/>
    <property type="match status" value="1"/>
</dbReference>
<proteinExistence type="inferred from homology"/>
<feature type="domain" description="ABC transporter" evidence="5">
    <location>
        <begin position="6"/>
        <end position="238"/>
    </location>
</feature>
<reference evidence="6 7" key="1">
    <citation type="submission" date="2023-12" db="EMBL/GenBank/DDBJ databases">
        <title>Baltic Sea Cyanobacteria.</title>
        <authorList>
            <person name="Delbaje E."/>
            <person name="Fewer D.P."/>
            <person name="Shishido T.K."/>
        </authorList>
    </citation>
    <scope>NUCLEOTIDE SEQUENCE [LARGE SCALE GENOMIC DNA]</scope>
    <source>
        <strain evidence="6 7">CCNP 1315</strain>
    </source>
</reference>
<gene>
    <name evidence="6" type="ORF">VB854_02615</name>
</gene>
<dbReference type="EMBL" id="JAYGHT010000004">
    <property type="protein sequence ID" value="MEA5517838.1"/>
    <property type="molecule type" value="Genomic_DNA"/>
</dbReference>
<dbReference type="GO" id="GO:0005524">
    <property type="term" value="F:ATP binding"/>
    <property type="evidence" value="ECO:0007669"/>
    <property type="project" value="UniProtKB-KW"/>
</dbReference>
<keyword evidence="4 6" id="KW-0067">ATP-binding</keyword>
<evidence type="ECO:0000313" key="6">
    <source>
        <dbReference type="EMBL" id="MEA5517838.1"/>
    </source>
</evidence>
<evidence type="ECO:0000256" key="2">
    <source>
        <dbReference type="ARBA" id="ARBA00022448"/>
    </source>
</evidence>